<reference evidence="1 2" key="1">
    <citation type="submission" date="2019-11" db="EMBL/GenBank/DDBJ databases">
        <title>Comparative genomics of hydrocarbon-degrading Desulfosarcina strains.</title>
        <authorList>
            <person name="Watanabe M."/>
            <person name="Kojima H."/>
            <person name="Fukui M."/>
        </authorList>
    </citation>
    <scope>NUCLEOTIDE SEQUENCE [LARGE SCALE GENOMIC DNA]</scope>
    <source>
        <strain evidence="1 2">PP31</strain>
    </source>
</reference>
<dbReference type="KEGG" id="dwd:DSCW_48700"/>
<dbReference type="EMBL" id="AP021875">
    <property type="protein sequence ID" value="BBO77453.1"/>
    <property type="molecule type" value="Genomic_DNA"/>
</dbReference>
<organism evidence="1 2">
    <name type="scientific">Desulfosarcina widdelii</name>
    <dbReference type="NCBI Taxonomy" id="947919"/>
    <lineage>
        <taxon>Bacteria</taxon>
        <taxon>Pseudomonadati</taxon>
        <taxon>Thermodesulfobacteriota</taxon>
        <taxon>Desulfobacteria</taxon>
        <taxon>Desulfobacterales</taxon>
        <taxon>Desulfosarcinaceae</taxon>
        <taxon>Desulfosarcina</taxon>
    </lineage>
</organism>
<gene>
    <name evidence="1" type="ORF">DSCW_48700</name>
</gene>
<dbReference type="AlphaFoldDB" id="A0A5K7ZCJ3"/>
<evidence type="ECO:0000313" key="1">
    <source>
        <dbReference type="EMBL" id="BBO77453.1"/>
    </source>
</evidence>
<evidence type="ECO:0000313" key="2">
    <source>
        <dbReference type="Proteomes" id="UP000427769"/>
    </source>
</evidence>
<keyword evidence="2" id="KW-1185">Reference proteome</keyword>
<accession>A0A5K7ZCJ3</accession>
<proteinExistence type="predicted"/>
<dbReference type="Proteomes" id="UP000427769">
    <property type="component" value="Chromosome"/>
</dbReference>
<name>A0A5K7ZCJ3_9BACT</name>
<protein>
    <submittedName>
        <fullName evidence="1">Uncharacterized protein</fullName>
    </submittedName>
</protein>
<sequence>MDSPTWAIIQDVVYDGNNIGQAFAGTCTCCQNIVVAFGCNLCGLGLVFVKPQGHSISVNPCIAFTLAEDLGTNLVKDSVFHQFVNRFPEFKRWIELDQGVRPQKPGIQFLFNLLGYARVKDMDEAFYKIRVIFNETVTQPEHVHDGPP</sequence>